<keyword evidence="1" id="KW-0732">Signal</keyword>
<dbReference type="SUPFAM" id="SSF69318">
    <property type="entry name" value="Integrin alpha N-terminal domain"/>
    <property type="match status" value="2"/>
</dbReference>
<dbReference type="Gene3D" id="2.130.10.130">
    <property type="entry name" value="Integrin alpha, N-terminal"/>
    <property type="match status" value="2"/>
</dbReference>
<dbReference type="Proteomes" id="UP000799444">
    <property type="component" value="Unassembled WGS sequence"/>
</dbReference>
<dbReference type="InterPro" id="IPR013830">
    <property type="entry name" value="SGNH_hydro"/>
</dbReference>
<evidence type="ECO:0000313" key="5">
    <source>
        <dbReference type="Proteomes" id="UP000799444"/>
    </source>
</evidence>
<dbReference type="GO" id="GO:0004622">
    <property type="term" value="F:phosphatidylcholine lysophospholipase activity"/>
    <property type="evidence" value="ECO:0007669"/>
    <property type="project" value="TreeGrafter"/>
</dbReference>
<dbReference type="EMBL" id="ML996228">
    <property type="protein sequence ID" value="KAF2730033.1"/>
    <property type="molecule type" value="Genomic_DNA"/>
</dbReference>
<dbReference type="OrthoDB" id="3915838at2759"/>
<dbReference type="Gene3D" id="3.40.50.1110">
    <property type="entry name" value="SGNH hydrolase"/>
    <property type="match status" value="1"/>
</dbReference>
<organism evidence="4 5">
    <name type="scientific">Polyplosphaeria fusca</name>
    <dbReference type="NCBI Taxonomy" id="682080"/>
    <lineage>
        <taxon>Eukaryota</taxon>
        <taxon>Fungi</taxon>
        <taxon>Dikarya</taxon>
        <taxon>Ascomycota</taxon>
        <taxon>Pezizomycotina</taxon>
        <taxon>Dothideomycetes</taxon>
        <taxon>Pleosporomycetidae</taxon>
        <taxon>Pleosporales</taxon>
        <taxon>Tetraplosphaeriaceae</taxon>
        <taxon>Polyplosphaeria</taxon>
    </lineage>
</organism>
<evidence type="ECO:0000256" key="1">
    <source>
        <dbReference type="ARBA" id="ARBA00022729"/>
    </source>
</evidence>
<accession>A0A9P4UYM3</accession>
<dbReference type="InterPro" id="IPR051532">
    <property type="entry name" value="Ester_Hydrolysis_Enzymes"/>
</dbReference>
<dbReference type="SUPFAM" id="SSF52266">
    <property type="entry name" value="SGNH hydrolase"/>
    <property type="match status" value="1"/>
</dbReference>
<keyword evidence="5" id="KW-1185">Reference proteome</keyword>
<gene>
    <name evidence="4" type="ORF">EJ04DRAFT_403825</name>
</gene>
<dbReference type="AlphaFoldDB" id="A0A9P4UYM3"/>
<feature type="domain" description="SGNH hydrolase-type esterase" evidence="3">
    <location>
        <begin position="6"/>
        <end position="189"/>
    </location>
</feature>
<dbReference type="CDD" id="cd01833">
    <property type="entry name" value="XynB_like"/>
    <property type="match status" value="1"/>
</dbReference>
<dbReference type="InterPro" id="IPR036514">
    <property type="entry name" value="SGNH_hydro_sf"/>
</dbReference>
<dbReference type="Pfam" id="PF13472">
    <property type="entry name" value="Lipase_GDSL_2"/>
    <property type="match status" value="1"/>
</dbReference>
<dbReference type="PANTHER" id="PTHR30383">
    <property type="entry name" value="THIOESTERASE 1/PROTEASE 1/LYSOPHOSPHOLIPASE L1"/>
    <property type="match status" value="1"/>
</dbReference>
<evidence type="ECO:0000256" key="2">
    <source>
        <dbReference type="SAM" id="MobiDB-lite"/>
    </source>
</evidence>
<name>A0A9P4UYM3_9PLEO</name>
<evidence type="ECO:0000313" key="4">
    <source>
        <dbReference type="EMBL" id="KAF2730033.1"/>
    </source>
</evidence>
<feature type="non-terminal residue" evidence="4">
    <location>
        <position position="829"/>
    </location>
</feature>
<reference evidence="4" key="1">
    <citation type="journal article" date="2020" name="Stud. Mycol.">
        <title>101 Dothideomycetes genomes: a test case for predicting lifestyles and emergence of pathogens.</title>
        <authorList>
            <person name="Haridas S."/>
            <person name="Albert R."/>
            <person name="Binder M."/>
            <person name="Bloem J."/>
            <person name="Labutti K."/>
            <person name="Salamov A."/>
            <person name="Andreopoulos B."/>
            <person name="Baker S."/>
            <person name="Barry K."/>
            <person name="Bills G."/>
            <person name="Bluhm B."/>
            <person name="Cannon C."/>
            <person name="Castanera R."/>
            <person name="Culley D."/>
            <person name="Daum C."/>
            <person name="Ezra D."/>
            <person name="Gonzalez J."/>
            <person name="Henrissat B."/>
            <person name="Kuo A."/>
            <person name="Liang C."/>
            <person name="Lipzen A."/>
            <person name="Lutzoni F."/>
            <person name="Magnuson J."/>
            <person name="Mondo S."/>
            <person name="Nolan M."/>
            <person name="Ohm R."/>
            <person name="Pangilinan J."/>
            <person name="Park H.-J."/>
            <person name="Ramirez L."/>
            <person name="Alfaro M."/>
            <person name="Sun H."/>
            <person name="Tritt A."/>
            <person name="Yoshinaga Y."/>
            <person name="Zwiers L.-H."/>
            <person name="Turgeon B."/>
            <person name="Goodwin S."/>
            <person name="Spatafora J."/>
            <person name="Crous P."/>
            <person name="Grigoriev I."/>
        </authorList>
    </citation>
    <scope>NUCLEOTIDE SEQUENCE</scope>
    <source>
        <strain evidence="4">CBS 125425</strain>
    </source>
</reference>
<proteinExistence type="predicted"/>
<dbReference type="InterPro" id="IPR013517">
    <property type="entry name" value="FG-GAP"/>
</dbReference>
<dbReference type="PANTHER" id="PTHR30383:SF31">
    <property type="entry name" value="SGNH HYDROLASE-TYPE ESTERASE DOMAIN-CONTAINING PROTEIN-RELATED"/>
    <property type="match status" value="1"/>
</dbReference>
<comment type="caution">
    <text evidence="4">The sequence shown here is derived from an EMBL/GenBank/DDBJ whole genome shotgun (WGS) entry which is preliminary data.</text>
</comment>
<evidence type="ECO:0000259" key="3">
    <source>
        <dbReference type="Pfam" id="PF13472"/>
    </source>
</evidence>
<dbReference type="Pfam" id="PF13517">
    <property type="entry name" value="FG-GAP_3"/>
    <property type="match status" value="3"/>
</dbReference>
<sequence>LRIMPLGASITQGVNSNPQNGYRKNLRDELRFLGYPVNMVGCQSTGNFKDQQHEGHPGYVIQGVTSALDCSIGQKPNLVLINAGTNDCLQGDSRGGLPFVTGTYDRMKSLVDKLFSQIDGTTIILSTLLVNGNTQANSYVSVANNGYRRLVREYAAQGKKIALAEMNNGFITLADIGSDGTHPTNFGYTKLAAVWAATFNSVQKQGWITEPQEIDGPDDLGNSCDPTPENVKGPTQTQKGGQPEYQDGLYSHSQNLIANVSEELFITKEGIAPIIKQFHFAQLVNINGAEPGEETDEIIRVLDPDQRNINPNAPQPAMSYRLNSGGRLSGNWIPIDVGMDCLNRGVRWGDVDGDGLDDFICLSYPDGDMSVSINLGGSPPTFRNIGNIRPNSGGYVQEDIRLGDIDGDGRLDFCHMSDGNIFCFRNGGTGLAPTAEFGGYWQGMVGNGFTFDSKSMPGTAGVRLLDVNGDFRADWVYVYPDGHTRIFINHRGTKSDGAGLKPSWVEAADAHPVLSSGLDLDHIKFGRLFGTGRQDMIWVKEKFDKIDDDLVHQYFFEAYQNTGGGGKRLRGDGARYCDMFGRGNDDFLFVYGDGTGKVDLFENTGTANSWKIHNTILTTNKQRKSLHFADWNGDGLCDVIAVDKHTGDADVWINNYKSGQTVPTFTYRSRLITGSKCTQGWGNGVFDIGARFADIDGDGRADYLCMEPNGRTTAWLNTASGTVNAGQVKFSEKYDRANHHWADVNGDGRADFVWVDKFTGDVKIWLNEGRTPVSGSSFSWVLRPNAWHDGVDRGANIQFVKMTKSGRADMVQELPASGVAYTYYNQCAG</sequence>
<dbReference type="InterPro" id="IPR028994">
    <property type="entry name" value="Integrin_alpha_N"/>
</dbReference>
<protein>
    <recommendedName>
        <fullName evidence="3">SGNH hydrolase-type esterase domain-containing protein</fullName>
    </recommendedName>
</protein>
<feature type="non-terminal residue" evidence="4">
    <location>
        <position position="1"/>
    </location>
</feature>
<feature type="region of interest" description="Disordered" evidence="2">
    <location>
        <begin position="211"/>
        <end position="248"/>
    </location>
</feature>